<accession>A0ABQ9PH48</accession>
<feature type="transmembrane region" description="Helical" evidence="5">
    <location>
        <begin position="63"/>
        <end position="83"/>
    </location>
</feature>
<dbReference type="SUPFAM" id="SSF90123">
    <property type="entry name" value="ABC transporter transmembrane region"/>
    <property type="match status" value="1"/>
</dbReference>
<dbReference type="Proteomes" id="UP001169217">
    <property type="component" value="Unassembled WGS sequence"/>
</dbReference>
<evidence type="ECO:0000256" key="4">
    <source>
        <dbReference type="ARBA" id="ARBA00023136"/>
    </source>
</evidence>
<dbReference type="Pfam" id="PF00664">
    <property type="entry name" value="ABC_membrane"/>
    <property type="match status" value="1"/>
</dbReference>
<proteinExistence type="predicted"/>
<reference evidence="7" key="1">
    <citation type="submission" date="2023-04" db="EMBL/GenBank/DDBJ databases">
        <title>Colletotrichum limetticola genome sequence.</title>
        <authorList>
            <person name="Baroncelli R."/>
        </authorList>
    </citation>
    <scope>NUCLEOTIDE SEQUENCE</scope>
    <source>
        <strain evidence="7">KLA-Anderson</strain>
    </source>
</reference>
<evidence type="ECO:0000313" key="7">
    <source>
        <dbReference type="EMBL" id="KAK0371308.1"/>
    </source>
</evidence>
<dbReference type="InterPro" id="IPR017871">
    <property type="entry name" value="ABC_transporter-like_CS"/>
</dbReference>
<protein>
    <recommendedName>
        <fullName evidence="6">ABC transporter domain-containing protein</fullName>
    </recommendedName>
</protein>
<sequence>MRRDTDSVPVWCAVLFAASGVFQVDRLYDDSTRLWAPCRWAWYLGLVRECIDIAQLVMARESSASSCLSLFLASWMLVLYAILHYSIRPGKGSSQTPPAQSKTQRTMPGKVNFENIHSIRFDLGRWTDSFRTFKRFIWPSDNAPMKVRLLFIVLLNLGRKGLEHWASQTFGRIIDGLADNDVWSPGSTLLVTWAISRVCVLLVRMPKQWMWLLLHAYSEENFDKAIFANIMSADAAFHTQNNPARLHNAVDNAQGARSSFDALVEASVDALFATCVTIPAAARKFGRHVMAITAIRLIVLFINFRRGTARSQRANGQVLATRKFHKEHREDKIRGWRTAAVFGQLAHQIAENDKNVERLHRSVSQFHREALTSWAYRTMTEDAGHVISVLVVCAQVFLGTSTPGDLAVFNLHWEQITTPATLLLQGLEGIMKNLQDAADVVGIMNMDSKGPVNRLRIPDHIGILEQKPHIYNTTVKENILIGKREATIDEIEDACKKAHIHDDISRREMGYETPCGVDGRNFSGGQSQRLSIARLLLRRPSIVLVDEGTSFQDAITESLIKKSFSKNLGGRTMVIAGHRSSSIMDAEEIIVLGKKGSILQRGSHDELLALKGGKYWEYWQNHLGK</sequence>
<dbReference type="PROSITE" id="PS50893">
    <property type="entry name" value="ABC_TRANSPORTER_2"/>
    <property type="match status" value="1"/>
</dbReference>
<dbReference type="PANTHER" id="PTHR24221">
    <property type="entry name" value="ATP-BINDING CASSETTE SUB-FAMILY B"/>
    <property type="match status" value="1"/>
</dbReference>
<name>A0ABQ9PH48_9PEZI</name>
<evidence type="ECO:0000259" key="6">
    <source>
        <dbReference type="PROSITE" id="PS50893"/>
    </source>
</evidence>
<dbReference type="Pfam" id="PF00005">
    <property type="entry name" value="ABC_tran"/>
    <property type="match status" value="1"/>
</dbReference>
<dbReference type="InterPro" id="IPR027417">
    <property type="entry name" value="P-loop_NTPase"/>
</dbReference>
<feature type="domain" description="ABC transporter" evidence="6">
    <location>
        <begin position="391"/>
        <end position="620"/>
    </location>
</feature>
<evidence type="ECO:0000256" key="1">
    <source>
        <dbReference type="ARBA" id="ARBA00004141"/>
    </source>
</evidence>
<evidence type="ECO:0000256" key="3">
    <source>
        <dbReference type="ARBA" id="ARBA00022989"/>
    </source>
</evidence>
<evidence type="ECO:0000313" key="8">
    <source>
        <dbReference type="Proteomes" id="UP001169217"/>
    </source>
</evidence>
<dbReference type="Gene3D" id="1.20.1560.10">
    <property type="entry name" value="ABC transporter type 1, transmembrane domain"/>
    <property type="match status" value="1"/>
</dbReference>
<dbReference type="PROSITE" id="PS00211">
    <property type="entry name" value="ABC_TRANSPORTER_1"/>
    <property type="match status" value="1"/>
</dbReference>
<dbReference type="InterPro" id="IPR003439">
    <property type="entry name" value="ABC_transporter-like_ATP-bd"/>
</dbReference>
<keyword evidence="8" id="KW-1185">Reference proteome</keyword>
<comment type="subcellular location">
    <subcellularLocation>
        <location evidence="1">Membrane</location>
        <topology evidence="1">Multi-pass membrane protein</topology>
    </subcellularLocation>
</comment>
<keyword evidence="2 5" id="KW-0812">Transmembrane</keyword>
<keyword evidence="3 5" id="KW-1133">Transmembrane helix</keyword>
<organism evidence="7 8">
    <name type="scientific">Colletotrichum limetticola</name>
    <dbReference type="NCBI Taxonomy" id="1209924"/>
    <lineage>
        <taxon>Eukaryota</taxon>
        <taxon>Fungi</taxon>
        <taxon>Dikarya</taxon>
        <taxon>Ascomycota</taxon>
        <taxon>Pezizomycotina</taxon>
        <taxon>Sordariomycetes</taxon>
        <taxon>Hypocreomycetidae</taxon>
        <taxon>Glomerellales</taxon>
        <taxon>Glomerellaceae</taxon>
        <taxon>Colletotrichum</taxon>
        <taxon>Colletotrichum acutatum species complex</taxon>
    </lineage>
</organism>
<dbReference type="SUPFAM" id="SSF52540">
    <property type="entry name" value="P-loop containing nucleoside triphosphate hydrolases"/>
    <property type="match status" value="1"/>
</dbReference>
<dbReference type="InterPro" id="IPR036640">
    <property type="entry name" value="ABC1_TM_sf"/>
</dbReference>
<gene>
    <name evidence="7" type="ORF">CLIM01_11331</name>
</gene>
<comment type="caution">
    <text evidence="7">The sequence shown here is derived from an EMBL/GenBank/DDBJ whole genome shotgun (WGS) entry which is preliminary data.</text>
</comment>
<dbReference type="InterPro" id="IPR011527">
    <property type="entry name" value="ABC1_TM_dom"/>
</dbReference>
<dbReference type="EMBL" id="JARUPT010000456">
    <property type="protein sequence ID" value="KAK0371308.1"/>
    <property type="molecule type" value="Genomic_DNA"/>
</dbReference>
<evidence type="ECO:0000256" key="2">
    <source>
        <dbReference type="ARBA" id="ARBA00022692"/>
    </source>
</evidence>
<dbReference type="InterPro" id="IPR039421">
    <property type="entry name" value="Type_1_exporter"/>
</dbReference>
<evidence type="ECO:0000256" key="5">
    <source>
        <dbReference type="SAM" id="Phobius"/>
    </source>
</evidence>
<keyword evidence="4 5" id="KW-0472">Membrane</keyword>
<dbReference type="Gene3D" id="3.40.50.300">
    <property type="entry name" value="P-loop containing nucleotide triphosphate hydrolases"/>
    <property type="match status" value="1"/>
</dbReference>
<dbReference type="PANTHER" id="PTHR24221:SF654">
    <property type="entry name" value="ATP-BINDING CASSETTE SUB-FAMILY B MEMBER 6"/>
    <property type="match status" value="1"/>
</dbReference>